<evidence type="ECO:0000259" key="12">
    <source>
        <dbReference type="PROSITE" id="PS50011"/>
    </source>
</evidence>
<keyword evidence="4" id="KW-0547">Nucleotide-binding</keyword>
<reference evidence="13" key="1">
    <citation type="submission" date="2022-12" db="EMBL/GenBank/DDBJ databases">
        <authorList>
            <person name="Alioto T."/>
            <person name="Alioto T."/>
            <person name="Gomez Garrido J."/>
        </authorList>
    </citation>
    <scope>NUCLEOTIDE SEQUENCE</scope>
</reference>
<dbReference type="InterPro" id="IPR000719">
    <property type="entry name" value="Prot_kinase_dom"/>
</dbReference>
<evidence type="ECO:0000313" key="14">
    <source>
        <dbReference type="Proteomes" id="UP001178461"/>
    </source>
</evidence>
<dbReference type="FunFam" id="1.10.510.10:FF:001115">
    <property type="entry name" value="Serine/threonine kinase like domain containing 1"/>
    <property type="match status" value="1"/>
</dbReference>
<dbReference type="PANTHER" id="PTHR24363:SF0">
    <property type="entry name" value="SERINE_THREONINE KINASE LIKE DOMAIN CONTAINING 1"/>
    <property type="match status" value="1"/>
</dbReference>
<evidence type="ECO:0000256" key="5">
    <source>
        <dbReference type="ARBA" id="ARBA00022777"/>
    </source>
</evidence>
<protein>
    <recommendedName>
        <fullName evidence="9">Serine/threonine kinase-like domain-containing protein STKLD1</fullName>
        <ecNumber evidence="1">2.7.11.1</ecNumber>
    </recommendedName>
    <alternativeName>
        <fullName evidence="11">Serine/threonine kinase-like domain-containing protein 1</fullName>
    </alternativeName>
    <alternativeName>
        <fullName evidence="10">Sugen kinase 071</fullName>
    </alternativeName>
</protein>
<evidence type="ECO:0000256" key="1">
    <source>
        <dbReference type="ARBA" id="ARBA00012513"/>
    </source>
</evidence>
<comment type="catalytic activity">
    <reaction evidence="7">
        <text>L-threonyl-[protein] + ATP = O-phospho-L-threonyl-[protein] + ADP + H(+)</text>
        <dbReference type="Rhea" id="RHEA:46608"/>
        <dbReference type="Rhea" id="RHEA-COMP:11060"/>
        <dbReference type="Rhea" id="RHEA-COMP:11605"/>
        <dbReference type="ChEBI" id="CHEBI:15378"/>
        <dbReference type="ChEBI" id="CHEBI:30013"/>
        <dbReference type="ChEBI" id="CHEBI:30616"/>
        <dbReference type="ChEBI" id="CHEBI:61977"/>
        <dbReference type="ChEBI" id="CHEBI:456216"/>
        <dbReference type="EC" id="2.7.11.1"/>
    </reaction>
</comment>
<gene>
    <name evidence="13" type="ORF">PODLI_1B018788</name>
</gene>
<dbReference type="InterPro" id="IPR016024">
    <property type="entry name" value="ARM-type_fold"/>
</dbReference>
<dbReference type="EC" id="2.7.11.1" evidence="1"/>
<evidence type="ECO:0000313" key="13">
    <source>
        <dbReference type="EMBL" id="CAI5794110.1"/>
    </source>
</evidence>
<evidence type="ECO:0000256" key="8">
    <source>
        <dbReference type="ARBA" id="ARBA00048679"/>
    </source>
</evidence>
<dbReference type="GO" id="GO:0004674">
    <property type="term" value="F:protein serine/threonine kinase activity"/>
    <property type="evidence" value="ECO:0007669"/>
    <property type="project" value="UniProtKB-KW"/>
</dbReference>
<proteinExistence type="predicted"/>
<dbReference type="Gene3D" id="1.10.510.10">
    <property type="entry name" value="Transferase(Phosphotransferase) domain 1"/>
    <property type="match status" value="1"/>
</dbReference>
<dbReference type="SUPFAM" id="SSF48371">
    <property type="entry name" value="ARM repeat"/>
    <property type="match status" value="1"/>
</dbReference>
<dbReference type="Gene3D" id="1.25.10.10">
    <property type="entry name" value="Leucine-rich Repeat Variant"/>
    <property type="match status" value="1"/>
</dbReference>
<dbReference type="PANTHER" id="PTHR24363">
    <property type="entry name" value="SERINE/THREONINE PROTEIN KINASE"/>
    <property type="match status" value="1"/>
</dbReference>
<dbReference type="Proteomes" id="UP001178461">
    <property type="component" value="Chromosome Z"/>
</dbReference>
<evidence type="ECO:0000256" key="7">
    <source>
        <dbReference type="ARBA" id="ARBA00047899"/>
    </source>
</evidence>
<dbReference type="GO" id="GO:0005524">
    <property type="term" value="F:ATP binding"/>
    <property type="evidence" value="ECO:0007669"/>
    <property type="project" value="UniProtKB-KW"/>
</dbReference>
<dbReference type="SUPFAM" id="SSF56112">
    <property type="entry name" value="Protein kinase-like (PK-like)"/>
    <property type="match status" value="1"/>
</dbReference>
<evidence type="ECO:0000256" key="3">
    <source>
        <dbReference type="ARBA" id="ARBA00022679"/>
    </source>
</evidence>
<evidence type="ECO:0000256" key="2">
    <source>
        <dbReference type="ARBA" id="ARBA00022527"/>
    </source>
</evidence>
<evidence type="ECO:0000256" key="11">
    <source>
        <dbReference type="ARBA" id="ARBA00081628"/>
    </source>
</evidence>
<dbReference type="AlphaFoldDB" id="A0AA35PQ73"/>
<sequence>MENYEILNMLPHGALGTMLIVESKVEKEKDGSRKKYIMKKVECIDEKQANDALQEAMELLKLNHQNICSYKEFFIIWDDQISSLFLCLVMRYSDQGDLSSLIKAKRQKPEKIKKKVIKMFLGQMVDALVYIHKQTIFHRNLKPSNILLDDKSSFVLGDFSTETLMNDEMKWKIRVEEDPPFKSWMAPEALKFSFSDKSDIWSLGCILLDMISCVKVKDPVSLLRNIKENSSHLEEALITMKQMDTPLSSLLLRMLTIEPTMRPTSGELTDNAFIRECLILAGSPLVKVKKTLPPGLLDLILNGGIPTILEFMLSYQDIEEAQEKCIERLTVLLKEGKASLKVFFGLTELVTSAMKNHIDSPEVQLAGYSLLIEITSKAMRQNLNIEFLASENILDCLLASMRIHFNNKELIWMICTLFMMMSTNEVAAQTLRKVGVFTDILTILGNFAQDKEICLACCGVIWSLVVHATNVAESPLKYAIEVVSIILHMHLEDVEVAEAACCAFWALSLHGCIDEVNYEPYSLLILEALRKHPERPVLAKNACLALASLLRTSELCGFRFIVTDEKGNGIVLLKDCYELHREDPEVVENICILINEMFKYEEIVLEMVSQHITEMLTEMKNRFTSSLEIVALAEKALSKLQKKGLLA</sequence>
<keyword evidence="5 13" id="KW-0418">Kinase</keyword>
<organism evidence="13 14">
    <name type="scientific">Podarcis lilfordi</name>
    <name type="common">Lilford's wall lizard</name>
    <dbReference type="NCBI Taxonomy" id="74358"/>
    <lineage>
        <taxon>Eukaryota</taxon>
        <taxon>Metazoa</taxon>
        <taxon>Chordata</taxon>
        <taxon>Craniata</taxon>
        <taxon>Vertebrata</taxon>
        <taxon>Euteleostomi</taxon>
        <taxon>Lepidosauria</taxon>
        <taxon>Squamata</taxon>
        <taxon>Bifurcata</taxon>
        <taxon>Unidentata</taxon>
        <taxon>Episquamata</taxon>
        <taxon>Laterata</taxon>
        <taxon>Lacertibaenia</taxon>
        <taxon>Lacertidae</taxon>
        <taxon>Podarcis</taxon>
    </lineage>
</organism>
<keyword evidence="14" id="KW-1185">Reference proteome</keyword>
<comment type="catalytic activity">
    <reaction evidence="8">
        <text>L-seryl-[protein] + ATP = O-phospho-L-seryl-[protein] + ADP + H(+)</text>
        <dbReference type="Rhea" id="RHEA:17989"/>
        <dbReference type="Rhea" id="RHEA-COMP:9863"/>
        <dbReference type="Rhea" id="RHEA-COMP:11604"/>
        <dbReference type="ChEBI" id="CHEBI:15378"/>
        <dbReference type="ChEBI" id="CHEBI:29999"/>
        <dbReference type="ChEBI" id="CHEBI:30616"/>
        <dbReference type="ChEBI" id="CHEBI:83421"/>
        <dbReference type="ChEBI" id="CHEBI:456216"/>
        <dbReference type="EC" id="2.7.11.1"/>
    </reaction>
</comment>
<keyword evidence="3" id="KW-0808">Transferase</keyword>
<evidence type="ECO:0000256" key="4">
    <source>
        <dbReference type="ARBA" id="ARBA00022741"/>
    </source>
</evidence>
<name>A0AA35PQ73_9SAUR</name>
<dbReference type="InterPro" id="IPR011009">
    <property type="entry name" value="Kinase-like_dom_sf"/>
</dbReference>
<evidence type="ECO:0000256" key="6">
    <source>
        <dbReference type="ARBA" id="ARBA00022840"/>
    </source>
</evidence>
<accession>A0AA35PQ73</accession>
<keyword evidence="2" id="KW-0723">Serine/threonine-protein kinase</keyword>
<feature type="domain" description="Protein kinase" evidence="12">
    <location>
        <begin position="4"/>
        <end position="274"/>
    </location>
</feature>
<evidence type="ECO:0000256" key="9">
    <source>
        <dbReference type="ARBA" id="ARBA00072818"/>
    </source>
</evidence>
<keyword evidence="6" id="KW-0067">ATP-binding</keyword>
<dbReference type="InterPro" id="IPR011989">
    <property type="entry name" value="ARM-like"/>
</dbReference>
<dbReference type="Pfam" id="PF00069">
    <property type="entry name" value="Pkinase"/>
    <property type="match status" value="1"/>
</dbReference>
<evidence type="ECO:0000256" key="10">
    <source>
        <dbReference type="ARBA" id="ARBA00079669"/>
    </source>
</evidence>
<dbReference type="FunFam" id="1.25.10.10:FF:000579">
    <property type="entry name" value="Serine/threonine kinase like domain containing 1"/>
    <property type="match status" value="1"/>
</dbReference>
<dbReference type="EMBL" id="OX395140">
    <property type="protein sequence ID" value="CAI5794110.1"/>
    <property type="molecule type" value="Genomic_DNA"/>
</dbReference>
<dbReference type="PROSITE" id="PS50011">
    <property type="entry name" value="PROTEIN_KINASE_DOM"/>
    <property type="match status" value="1"/>
</dbReference>